<dbReference type="AlphaFoldDB" id="A0A9N9LCQ5"/>
<dbReference type="Proteomes" id="UP000701801">
    <property type="component" value="Unassembled WGS sequence"/>
</dbReference>
<reference evidence="2" key="1">
    <citation type="submission" date="2021-07" db="EMBL/GenBank/DDBJ databases">
        <authorList>
            <person name="Durling M."/>
        </authorList>
    </citation>
    <scope>NUCLEOTIDE SEQUENCE</scope>
</reference>
<protein>
    <submittedName>
        <fullName evidence="2">Uncharacterized protein</fullName>
    </submittedName>
</protein>
<feature type="chain" id="PRO_5040473247" evidence="1">
    <location>
        <begin position="20"/>
        <end position="98"/>
    </location>
</feature>
<feature type="signal peptide" evidence="1">
    <location>
        <begin position="1"/>
        <end position="19"/>
    </location>
</feature>
<sequence length="98" mass="10942">MRAAQVIVLVTTTFVGVNAVAKCWGGDERCGINKAVNGCLYSFTCDYEQQTPCLTSPGVINECYSTGTILKPGTNTYWYTQCCRDNCRFANWYRKAMV</sequence>
<gene>
    <name evidence="2" type="ORF">HYALB_00001582</name>
</gene>
<evidence type="ECO:0000256" key="1">
    <source>
        <dbReference type="SAM" id="SignalP"/>
    </source>
</evidence>
<organism evidence="2 3">
    <name type="scientific">Hymenoscyphus albidus</name>
    <dbReference type="NCBI Taxonomy" id="595503"/>
    <lineage>
        <taxon>Eukaryota</taxon>
        <taxon>Fungi</taxon>
        <taxon>Dikarya</taxon>
        <taxon>Ascomycota</taxon>
        <taxon>Pezizomycotina</taxon>
        <taxon>Leotiomycetes</taxon>
        <taxon>Helotiales</taxon>
        <taxon>Helotiaceae</taxon>
        <taxon>Hymenoscyphus</taxon>
    </lineage>
</organism>
<dbReference type="EMBL" id="CAJVRM010000002">
    <property type="protein sequence ID" value="CAG8970795.1"/>
    <property type="molecule type" value="Genomic_DNA"/>
</dbReference>
<keyword evidence="3" id="KW-1185">Reference proteome</keyword>
<name>A0A9N9LCQ5_9HELO</name>
<evidence type="ECO:0000313" key="3">
    <source>
        <dbReference type="Proteomes" id="UP000701801"/>
    </source>
</evidence>
<comment type="caution">
    <text evidence="2">The sequence shown here is derived from an EMBL/GenBank/DDBJ whole genome shotgun (WGS) entry which is preliminary data.</text>
</comment>
<accession>A0A9N9LCQ5</accession>
<evidence type="ECO:0000313" key="2">
    <source>
        <dbReference type="EMBL" id="CAG8970795.1"/>
    </source>
</evidence>
<proteinExistence type="predicted"/>
<dbReference type="OrthoDB" id="10450134at2759"/>
<keyword evidence="1" id="KW-0732">Signal</keyword>